<keyword evidence="3" id="KW-1185">Reference proteome</keyword>
<feature type="non-terminal residue" evidence="2">
    <location>
        <position position="238"/>
    </location>
</feature>
<dbReference type="EMBL" id="NCSJ02000009">
    <property type="protein sequence ID" value="RFU35392.1"/>
    <property type="molecule type" value="Genomic_DNA"/>
</dbReference>
<evidence type="ECO:0000259" key="1">
    <source>
        <dbReference type="Pfam" id="PF12697"/>
    </source>
</evidence>
<dbReference type="AlphaFoldDB" id="A0A3E2HQ52"/>
<dbReference type="Proteomes" id="UP000258309">
    <property type="component" value="Unassembled WGS sequence"/>
</dbReference>
<gene>
    <name evidence="2" type="ORF">B7463_g935</name>
</gene>
<dbReference type="PANTHER" id="PTHR37017">
    <property type="entry name" value="AB HYDROLASE-1 DOMAIN-CONTAINING PROTEIN-RELATED"/>
    <property type="match status" value="1"/>
</dbReference>
<feature type="domain" description="AB hydrolase-1" evidence="1">
    <location>
        <begin position="16"/>
        <end position="219"/>
    </location>
</feature>
<dbReference type="STRING" id="5539.A0A3E2HQ52"/>
<dbReference type="OMA" id="DGRFRIM"/>
<dbReference type="Pfam" id="PF12697">
    <property type="entry name" value="Abhydrolase_6"/>
    <property type="match status" value="1"/>
</dbReference>
<comment type="caution">
    <text evidence="2">The sequence shown here is derived from an EMBL/GenBank/DDBJ whole genome shotgun (WGS) entry which is preliminary data.</text>
</comment>
<dbReference type="InterPro" id="IPR000073">
    <property type="entry name" value="AB_hydrolase_1"/>
</dbReference>
<protein>
    <recommendedName>
        <fullName evidence="1">AB hydrolase-1 domain-containing protein</fullName>
    </recommendedName>
</protein>
<proteinExistence type="predicted"/>
<dbReference type="OrthoDB" id="1263307at2759"/>
<name>A0A3E2HQ52_SCYLI</name>
<reference evidence="2 3" key="1">
    <citation type="submission" date="2018-05" db="EMBL/GenBank/DDBJ databases">
        <title>Draft genome sequence of Scytalidium lignicola DSM 105466, a ubiquitous saprotrophic fungus.</title>
        <authorList>
            <person name="Buettner E."/>
            <person name="Gebauer A.M."/>
            <person name="Hofrichter M."/>
            <person name="Liers C."/>
            <person name="Kellner H."/>
        </authorList>
    </citation>
    <scope>NUCLEOTIDE SEQUENCE [LARGE SCALE GENOMIC DNA]</scope>
    <source>
        <strain evidence="2 3">DSM 105466</strain>
    </source>
</reference>
<evidence type="ECO:0000313" key="2">
    <source>
        <dbReference type="EMBL" id="RFU35392.1"/>
    </source>
</evidence>
<accession>A0A3E2HQ52</accession>
<sequence length="238" mass="25995">MDHILIRGVIPSPSLNGTADVATDVAFIRDEIILPLVDSGKYLVIGAHSYAGVSAAGAAQGLTVPERQQKGLKGGVLGIVYISGLCVPVGSSVVEVFEKHEVDLSRWMTIDTERGVIIPNSIDDSIRQFYNKLPAEEAKKWAQKILPQSLASITSNAAFAPWAEAAWEGRCAYLVCADDQMLPLQLQQRFVQTGNFVSNKSLPTSHSPFLDMPEEMAEVLIEFANYFLQVDSNKDRDS</sequence>
<dbReference type="InterPro" id="IPR052897">
    <property type="entry name" value="Sec-Metab_Biosynth_Hydrolase"/>
</dbReference>
<dbReference type="PANTHER" id="PTHR37017:SF11">
    <property type="entry name" value="ESTERASE_LIPASE_THIOESTERASE DOMAIN-CONTAINING PROTEIN"/>
    <property type="match status" value="1"/>
</dbReference>
<evidence type="ECO:0000313" key="3">
    <source>
        <dbReference type="Proteomes" id="UP000258309"/>
    </source>
</evidence>
<dbReference type="Gene3D" id="3.40.50.1820">
    <property type="entry name" value="alpha/beta hydrolase"/>
    <property type="match status" value="1"/>
</dbReference>
<feature type="non-terminal residue" evidence="2">
    <location>
        <position position="1"/>
    </location>
</feature>
<organism evidence="2 3">
    <name type="scientific">Scytalidium lignicola</name>
    <name type="common">Hyphomycete</name>
    <dbReference type="NCBI Taxonomy" id="5539"/>
    <lineage>
        <taxon>Eukaryota</taxon>
        <taxon>Fungi</taxon>
        <taxon>Dikarya</taxon>
        <taxon>Ascomycota</taxon>
        <taxon>Pezizomycotina</taxon>
        <taxon>Leotiomycetes</taxon>
        <taxon>Leotiomycetes incertae sedis</taxon>
        <taxon>Scytalidium</taxon>
    </lineage>
</organism>
<dbReference type="SUPFAM" id="SSF53474">
    <property type="entry name" value="alpha/beta-Hydrolases"/>
    <property type="match status" value="1"/>
</dbReference>
<dbReference type="InterPro" id="IPR029058">
    <property type="entry name" value="AB_hydrolase_fold"/>
</dbReference>